<dbReference type="EMBL" id="JTHE03000061">
    <property type="protein sequence ID" value="MCM1983278.1"/>
    <property type="molecule type" value="Genomic_DNA"/>
</dbReference>
<keyword evidence="1" id="KW-1133">Transmembrane helix</keyword>
<keyword evidence="1" id="KW-0472">Membrane</keyword>
<proteinExistence type="predicted"/>
<comment type="caution">
    <text evidence="2">The sequence shown here is derived from an EMBL/GenBank/DDBJ whole genome shotgun (WGS) entry which is preliminary data.</text>
</comment>
<dbReference type="Pfam" id="PF07963">
    <property type="entry name" value="N_methyl"/>
    <property type="match status" value="1"/>
</dbReference>
<keyword evidence="3" id="KW-1185">Reference proteome</keyword>
<name>A0ABD4T4C0_9CYAN</name>
<dbReference type="Proteomes" id="UP000031561">
    <property type="component" value="Unassembled WGS sequence"/>
</dbReference>
<reference evidence="2 3" key="1">
    <citation type="journal article" date="2015" name="Genome Announc.">
        <title>Draft Genome Sequence of Filamentous Marine Cyanobacterium Lyngbya confervoides Strain BDU141951.</title>
        <authorList>
            <person name="Chandrababunaidu M.M."/>
            <person name="Sen D."/>
            <person name="Tripathy S."/>
        </authorList>
    </citation>
    <scope>NUCLEOTIDE SEQUENCE [LARGE SCALE GENOMIC DNA]</scope>
    <source>
        <strain evidence="2 3">BDU141951</strain>
    </source>
</reference>
<sequence>MQPRLCCGNPCKGFTLTELLTASAILGIFVSMAWGTLLLILEAENKQDAEFERQQELNRAVDFIADDVHSASQLSTVVTLPGPEDGLFELVYPDGSKTAYFVVPKEARRWRGPYLLLRRSSSMSQPQPLVDGLSDRSPLCTSPPGEVVQASGVKVVLQGQGYLQVCLAGLLPDNQLWSASRQVMVRGGS</sequence>
<gene>
    <name evidence="2" type="ORF">QQ91_0010665</name>
</gene>
<dbReference type="NCBIfam" id="TIGR02532">
    <property type="entry name" value="IV_pilin_GFxxxE"/>
    <property type="match status" value="1"/>
</dbReference>
<feature type="transmembrane region" description="Helical" evidence="1">
    <location>
        <begin position="20"/>
        <end position="41"/>
    </location>
</feature>
<protein>
    <submittedName>
        <fullName evidence="2">Prepilin-type N-terminal cleavage/methylation domain-containing protein</fullName>
    </submittedName>
</protein>
<dbReference type="RefSeq" id="WP_166274918.1">
    <property type="nucleotide sequence ID" value="NZ_JTHE03000061.1"/>
</dbReference>
<accession>A0ABD4T4C0</accession>
<keyword evidence="1" id="KW-0812">Transmembrane</keyword>
<organism evidence="2 3">
    <name type="scientific">Lyngbya confervoides BDU141951</name>
    <dbReference type="NCBI Taxonomy" id="1574623"/>
    <lineage>
        <taxon>Bacteria</taxon>
        <taxon>Bacillati</taxon>
        <taxon>Cyanobacteriota</taxon>
        <taxon>Cyanophyceae</taxon>
        <taxon>Oscillatoriophycideae</taxon>
        <taxon>Oscillatoriales</taxon>
        <taxon>Microcoleaceae</taxon>
        <taxon>Lyngbya</taxon>
    </lineage>
</organism>
<evidence type="ECO:0000256" key="1">
    <source>
        <dbReference type="SAM" id="Phobius"/>
    </source>
</evidence>
<evidence type="ECO:0000313" key="2">
    <source>
        <dbReference type="EMBL" id="MCM1983278.1"/>
    </source>
</evidence>
<dbReference type="InterPro" id="IPR012902">
    <property type="entry name" value="N_methyl_site"/>
</dbReference>
<evidence type="ECO:0000313" key="3">
    <source>
        <dbReference type="Proteomes" id="UP000031561"/>
    </source>
</evidence>
<dbReference type="AlphaFoldDB" id="A0ABD4T4C0"/>